<feature type="compositionally biased region" description="Gly residues" evidence="10">
    <location>
        <begin position="673"/>
        <end position="691"/>
    </location>
</feature>
<keyword evidence="8" id="KW-0378">Hydrolase</keyword>
<keyword evidence="7" id="KW-0732">Signal</keyword>
<comment type="catalytic activity">
    <reaction evidence="9">
        <text>adenosine + H2O + H(+) = inosine + NH4(+)</text>
        <dbReference type="Rhea" id="RHEA:24408"/>
        <dbReference type="ChEBI" id="CHEBI:15377"/>
        <dbReference type="ChEBI" id="CHEBI:15378"/>
        <dbReference type="ChEBI" id="CHEBI:16335"/>
        <dbReference type="ChEBI" id="CHEBI:17596"/>
        <dbReference type="ChEBI" id="CHEBI:28938"/>
        <dbReference type="EC" id="3.5.4.4"/>
    </reaction>
</comment>
<accession>A0A446BWN6</accession>
<dbReference type="Proteomes" id="UP000289323">
    <property type="component" value="Unassembled WGS sequence"/>
</dbReference>
<name>A0A446BWN6_9PEZI</name>
<dbReference type="GO" id="GO:0046872">
    <property type="term" value="F:metal ion binding"/>
    <property type="evidence" value="ECO:0007669"/>
    <property type="project" value="UniProtKB-KW"/>
</dbReference>
<dbReference type="FunFam" id="3.20.20.140:FF:000017">
    <property type="entry name" value="Adenosine deaminase 2"/>
    <property type="match status" value="1"/>
</dbReference>
<evidence type="ECO:0000256" key="4">
    <source>
        <dbReference type="ARBA" id="ARBA00012784"/>
    </source>
</evidence>
<dbReference type="InterPro" id="IPR006330">
    <property type="entry name" value="Ado/ade_deaminase"/>
</dbReference>
<evidence type="ECO:0000256" key="1">
    <source>
        <dbReference type="ARBA" id="ARBA00001947"/>
    </source>
</evidence>
<dbReference type="GO" id="GO:0006154">
    <property type="term" value="P:adenosine catabolic process"/>
    <property type="evidence" value="ECO:0007669"/>
    <property type="project" value="TreeGrafter"/>
</dbReference>
<evidence type="ECO:0000256" key="7">
    <source>
        <dbReference type="ARBA" id="ARBA00022729"/>
    </source>
</evidence>
<comment type="similarity">
    <text evidence="3">Belongs to the metallo-dependent hydrolases superfamily. Adenosine and AMP deaminases family. ADGF subfamily.</text>
</comment>
<dbReference type="PANTHER" id="PTHR11409">
    <property type="entry name" value="ADENOSINE DEAMINASE"/>
    <property type="match status" value="1"/>
</dbReference>
<feature type="region of interest" description="Disordered" evidence="10">
    <location>
        <begin position="1"/>
        <end position="90"/>
    </location>
</feature>
<dbReference type="EC" id="3.5.4.4" evidence="4"/>
<dbReference type="InterPro" id="IPR032466">
    <property type="entry name" value="Metal_Hydrolase"/>
</dbReference>
<dbReference type="EMBL" id="OUUZ01000018">
    <property type="protein sequence ID" value="SPQ26945.1"/>
    <property type="molecule type" value="Genomic_DNA"/>
</dbReference>
<dbReference type="Pfam" id="PF00962">
    <property type="entry name" value="A_deaminase"/>
    <property type="match status" value="1"/>
</dbReference>
<comment type="cofactor">
    <cofactor evidence="1">
        <name>Zn(2+)</name>
        <dbReference type="ChEBI" id="CHEBI:29105"/>
    </cofactor>
</comment>
<keyword evidence="6" id="KW-0479">Metal-binding</keyword>
<gene>
    <name evidence="12" type="ORF">TT172_LOCUS9364</name>
</gene>
<evidence type="ECO:0000256" key="10">
    <source>
        <dbReference type="SAM" id="MobiDB-lite"/>
    </source>
</evidence>
<comment type="subcellular location">
    <subcellularLocation>
        <location evidence="2">Secreted</location>
    </subcellularLocation>
</comment>
<dbReference type="Gene3D" id="3.20.20.140">
    <property type="entry name" value="Metal-dependent hydrolases"/>
    <property type="match status" value="1"/>
</dbReference>
<dbReference type="GO" id="GO:0005576">
    <property type="term" value="C:extracellular region"/>
    <property type="evidence" value="ECO:0007669"/>
    <property type="project" value="UniProtKB-SubCell"/>
</dbReference>
<dbReference type="PANTHER" id="PTHR11409:SF37">
    <property type="entry name" value="ADENOSINE DEAMINASE DOMAIN-CONTAINING PROTEIN"/>
    <property type="match status" value="1"/>
</dbReference>
<dbReference type="AlphaFoldDB" id="A0A446BWN6"/>
<sequence>MPGSLDSSESGHHVQKASREIEQALSDTVKPTHQRRLADMLANTFRSSPSEKAGQAENKATLEGDAEENGQHHPGVAKRLKPAAEHTPPIGRVLEVPDRELRELRRIIKNARVSEGVLFEIEEELEEKLASYASEKVKEYDDLRDQSTLYEASLAFDYACTVKATPLEKQANKVLQQLKESDIARFYETAPKKRGYRGQEHPRFYGDHFLSNADLIEKTQLFALCRAMPKGAHLHIHFNANLRPGVLLGIARDMERMFIWSNIPLVGDEAFDLCRIQFSIMNAAAVEEKGEGNPFDSSYQAGSVMQFQQFRKAFPGGPEAADSWLQRKLVFQEDEAHNLLQTQEGAWEKFNARTQMMKGLFNYETAYTRYTRQCLDEFVADNIQYAEIRPNFMSSNQVWKDDGSSRIDNVGIMNLIINEYEAFQRDHQREVLKGLKVIYCTPRSFSEEQVGEALMQCFQFKMDKKFGPYIAGFDLVGEEGKGKPLKAFRSQLLQFRALCRAADVDVPFLFHCGETLDIGTDTDGNLLDALLLGAKRIGHGFALPRHPFVMDQMKQRAVCVEVCPISNEILGLTPRISGHAVYNLLANNMPCTISSDNGTLFRSRLSHDFYQIMAGKRDMTLHGLRQLAEWSIQHSCMEPDLMREVRADWERMWLQFCERIVRGDFTFRDDVAGGNGGGNGDGGGDGGAAKP</sequence>
<feature type="domain" description="Adenosine deaminase" evidence="11">
    <location>
        <begin position="337"/>
        <end position="644"/>
    </location>
</feature>
<dbReference type="SUPFAM" id="SSF51556">
    <property type="entry name" value="Metallo-dependent hydrolases"/>
    <property type="match status" value="1"/>
</dbReference>
<proteinExistence type="inferred from homology"/>
<dbReference type="InterPro" id="IPR001365">
    <property type="entry name" value="A_deaminase_dom"/>
</dbReference>
<evidence type="ECO:0000256" key="2">
    <source>
        <dbReference type="ARBA" id="ARBA00004613"/>
    </source>
</evidence>
<feature type="region of interest" description="Disordered" evidence="10">
    <location>
        <begin position="672"/>
        <end position="691"/>
    </location>
</feature>
<evidence type="ECO:0000256" key="8">
    <source>
        <dbReference type="ARBA" id="ARBA00022801"/>
    </source>
</evidence>
<evidence type="ECO:0000256" key="6">
    <source>
        <dbReference type="ARBA" id="ARBA00022723"/>
    </source>
</evidence>
<dbReference type="GO" id="GO:0004000">
    <property type="term" value="F:adenosine deaminase activity"/>
    <property type="evidence" value="ECO:0007669"/>
    <property type="project" value="TreeGrafter"/>
</dbReference>
<evidence type="ECO:0000259" key="11">
    <source>
        <dbReference type="Pfam" id="PF00962"/>
    </source>
</evidence>
<reference evidence="12 13" key="1">
    <citation type="submission" date="2018-04" db="EMBL/GenBank/DDBJ databases">
        <authorList>
            <person name="Huttner S."/>
            <person name="Dainat J."/>
        </authorList>
    </citation>
    <scope>NUCLEOTIDE SEQUENCE [LARGE SCALE GENOMIC DNA]</scope>
</reference>
<evidence type="ECO:0000256" key="9">
    <source>
        <dbReference type="ARBA" id="ARBA00047764"/>
    </source>
</evidence>
<evidence type="ECO:0000313" key="13">
    <source>
        <dbReference type="Proteomes" id="UP000289323"/>
    </source>
</evidence>
<evidence type="ECO:0000256" key="5">
    <source>
        <dbReference type="ARBA" id="ARBA00022525"/>
    </source>
</evidence>
<organism evidence="12 13">
    <name type="scientific">Thermothielavioides terrestris</name>
    <dbReference type="NCBI Taxonomy" id="2587410"/>
    <lineage>
        <taxon>Eukaryota</taxon>
        <taxon>Fungi</taxon>
        <taxon>Dikarya</taxon>
        <taxon>Ascomycota</taxon>
        <taxon>Pezizomycotina</taxon>
        <taxon>Sordariomycetes</taxon>
        <taxon>Sordariomycetidae</taxon>
        <taxon>Sordariales</taxon>
        <taxon>Chaetomiaceae</taxon>
        <taxon>Thermothielavioides</taxon>
    </lineage>
</organism>
<keyword evidence="5" id="KW-0964">Secreted</keyword>
<evidence type="ECO:0000313" key="12">
    <source>
        <dbReference type="EMBL" id="SPQ26945.1"/>
    </source>
</evidence>
<evidence type="ECO:0000256" key="3">
    <source>
        <dbReference type="ARBA" id="ARBA00006083"/>
    </source>
</evidence>
<protein>
    <recommendedName>
        <fullName evidence="4">adenosine deaminase</fullName>
        <ecNumber evidence="4">3.5.4.4</ecNumber>
    </recommendedName>
</protein>
<dbReference type="GO" id="GO:0046103">
    <property type="term" value="P:inosine biosynthetic process"/>
    <property type="evidence" value="ECO:0007669"/>
    <property type="project" value="TreeGrafter"/>
</dbReference>
<feature type="compositionally biased region" description="Basic and acidic residues" evidence="10">
    <location>
        <begin position="9"/>
        <end position="22"/>
    </location>
</feature>